<comment type="caution">
    <text evidence="14">The sequence shown here is derived from an EMBL/GenBank/DDBJ whole genome shotgun (WGS) entry which is preliminary data.</text>
</comment>
<evidence type="ECO:0000313" key="14">
    <source>
        <dbReference type="EMBL" id="PIM99320.1"/>
    </source>
</evidence>
<dbReference type="InterPro" id="IPR022170">
    <property type="entry name" value="MUL1-like"/>
</dbReference>
<evidence type="ECO:0000256" key="11">
    <source>
        <dbReference type="ARBA" id="ARBA00023136"/>
    </source>
</evidence>
<dbReference type="EMBL" id="NKXS01007667">
    <property type="protein sequence ID" value="PIM99320.1"/>
    <property type="molecule type" value="Genomic_DNA"/>
</dbReference>
<evidence type="ECO:0000256" key="10">
    <source>
        <dbReference type="ARBA" id="ARBA00022989"/>
    </source>
</evidence>
<accession>A0A2G9G1Z6</accession>
<dbReference type="Proteomes" id="UP000231279">
    <property type="component" value="Unassembled WGS sequence"/>
</dbReference>
<evidence type="ECO:0000256" key="7">
    <source>
        <dbReference type="ARBA" id="ARBA00022771"/>
    </source>
</evidence>
<gene>
    <name evidence="14" type="ORF">CDL12_28190</name>
</gene>
<reference evidence="15" key="1">
    <citation type="journal article" date="2018" name="Gigascience">
        <title>Genome assembly of the Pink Ipe (Handroanthus impetiginosus, Bignoniaceae), a highly valued, ecologically keystone Neotropical timber forest tree.</title>
        <authorList>
            <person name="Silva-Junior O.B."/>
            <person name="Grattapaglia D."/>
            <person name="Novaes E."/>
            <person name="Collevatti R.G."/>
        </authorList>
    </citation>
    <scope>NUCLEOTIDE SEQUENCE [LARGE SCALE GENOMIC DNA]</scope>
    <source>
        <strain evidence="15">cv. UFG-1</strain>
    </source>
</reference>
<organism evidence="14 15">
    <name type="scientific">Handroanthus impetiginosus</name>
    <dbReference type="NCBI Taxonomy" id="429701"/>
    <lineage>
        <taxon>Eukaryota</taxon>
        <taxon>Viridiplantae</taxon>
        <taxon>Streptophyta</taxon>
        <taxon>Embryophyta</taxon>
        <taxon>Tracheophyta</taxon>
        <taxon>Spermatophyta</taxon>
        <taxon>Magnoliopsida</taxon>
        <taxon>eudicotyledons</taxon>
        <taxon>Gunneridae</taxon>
        <taxon>Pentapetalae</taxon>
        <taxon>asterids</taxon>
        <taxon>lamiids</taxon>
        <taxon>Lamiales</taxon>
        <taxon>Bignoniaceae</taxon>
        <taxon>Crescentiina</taxon>
        <taxon>Tabebuia alliance</taxon>
        <taxon>Handroanthus</taxon>
    </lineage>
</organism>
<evidence type="ECO:0000313" key="15">
    <source>
        <dbReference type="Proteomes" id="UP000231279"/>
    </source>
</evidence>
<dbReference type="PANTHER" id="PTHR47568:SF2">
    <property type="entry name" value="E3 UBIQUITIN-PROTEIN LIGASE SP1-RELATED"/>
    <property type="match status" value="1"/>
</dbReference>
<evidence type="ECO:0000256" key="3">
    <source>
        <dbReference type="ARBA" id="ARBA00012483"/>
    </source>
</evidence>
<dbReference type="Pfam" id="PF12483">
    <property type="entry name" value="GIDE"/>
    <property type="match status" value="1"/>
</dbReference>
<comment type="catalytic activity">
    <reaction evidence="1">
        <text>S-ubiquitinyl-[E2 ubiquitin-conjugating enzyme]-L-cysteine + [acceptor protein]-L-lysine = [E2 ubiquitin-conjugating enzyme]-L-cysteine + N(6)-ubiquitinyl-[acceptor protein]-L-lysine.</text>
        <dbReference type="EC" id="2.3.2.27"/>
    </reaction>
</comment>
<evidence type="ECO:0000256" key="1">
    <source>
        <dbReference type="ARBA" id="ARBA00000900"/>
    </source>
</evidence>
<dbReference type="InterPro" id="IPR013083">
    <property type="entry name" value="Znf_RING/FYVE/PHD"/>
</dbReference>
<proteinExistence type="predicted"/>
<evidence type="ECO:0000259" key="13">
    <source>
        <dbReference type="PROSITE" id="PS50089"/>
    </source>
</evidence>
<dbReference type="Gene3D" id="3.30.40.10">
    <property type="entry name" value="Zinc/RING finger domain, C3HC4 (zinc finger)"/>
    <property type="match status" value="1"/>
</dbReference>
<evidence type="ECO:0000256" key="9">
    <source>
        <dbReference type="ARBA" id="ARBA00022833"/>
    </source>
</evidence>
<evidence type="ECO:0000256" key="5">
    <source>
        <dbReference type="ARBA" id="ARBA00022692"/>
    </source>
</evidence>
<dbReference type="InterPro" id="IPR001841">
    <property type="entry name" value="Znf_RING"/>
</dbReference>
<feature type="domain" description="RING-type" evidence="13">
    <location>
        <begin position="285"/>
        <end position="320"/>
    </location>
</feature>
<keyword evidence="9" id="KW-0862">Zinc</keyword>
<dbReference type="SUPFAM" id="SSF57850">
    <property type="entry name" value="RING/U-box"/>
    <property type="match status" value="1"/>
</dbReference>
<dbReference type="GO" id="GO:0008270">
    <property type="term" value="F:zinc ion binding"/>
    <property type="evidence" value="ECO:0007669"/>
    <property type="project" value="UniProtKB-KW"/>
</dbReference>
<sequence>MEIISVGGVTCCLGAAALYFIGREWEREAEVLNSVTRVKKLKDLAELLSFASKAWPLLVTASGKVGSDAPIKCKYSGLRGVIVEERTEHHFLKCIAKGSWIQDSEFVSSTCKEVPWYLDDGTDRVHVVRARSASGLVLPARGEVFEESNEIFLGVKRIECLLPTGKHLTIVGEAVKDDTGSVYIRRPPNGPFYVSDCTIDQLIKDNEAMASFCKFASKGFAVVGVYLLANHAIRYITRIWRLWSMRKRALAAAAKNAAQKKGGLSGQPENGSDNASEEGMKPDLCVICVEREYNSVLLPCGHMCCCMPCSLCLKTCPLCRRQIAQIVRTFRS</sequence>
<evidence type="ECO:0000256" key="4">
    <source>
        <dbReference type="ARBA" id="ARBA00022679"/>
    </source>
</evidence>
<keyword evidence="11" id="KW-0472">Membrane</keyword>
<keyword evidence="5" id="KW-0812">Transmembrane</keyword>
<dbReference type="PANTHER" id="PTHR47568">
    <property type="match status" value="1"/>
</dbReference>
<dbReference type="GO" id="GO:0061630">
    <property type="term" value="F:ubiquitin protein ligase activity"/>
    <property type="evidence" value="ECO:0007669"/>
    <property type="project" value="UniProtKB-EC"/>
</dbReference>
<keyword evidence="8" id="KW-0833">Ubl conjugation pathway</keyword>
<evidence type="ECO:0000256" key="2">
    <source>
        <dbReference type="ARBA" id="ARBA00004141"/>
    </source>
</evidence>
<keyword evidence="7 12" id="KW-0863">Zinc-finger</keyword>
<evidence type="ECO:0000256" key="8">
    <source>
        <dbReference type="ARBA" id="ARBA00022786"/>
    </source>
</evidence>
<dbReference type="STRING" id="429701.A0A2G9G1Z6"/>
<evidence type="ECO:0000256" key="12">
    <source>
        <dbReference type="PROSITE-ProRule" id="PRU00175"/>
    </source>
</evidence>
<dbReference type="GO" id="GO:0016567">
    <property type="term" value="P:protein ubiquitination"/>
    <property type="evidence" value="ECO:0007669"/>
    <property type="project" value="InterPro"/>
</dbReference>
<dbReference type="PROSITE" id="PS50089">
    <property type="entry name" value="ZF_RING_2"/>
    <property type="match status" value="1"/>
</dbReference>
<dbReference type="GO" id="GO:0016874">
    <property type="term" value="F:ligase activity"/>
    <property type="evidence" value="ECO:0007669"/>
    <property type="project" value="UniProtKB-KW"/>
</dbReference>
<keyword evidence="15" id="KW-1185">Reference proteome</keyword>
<dbReference type="OrthoDB" id="66726at2759"/>
<name>A0A2G9G1Z6_9LAMI</name>
<keyword evidence="14" id="KW-0436">Ligase</keyword>
<evidence type="ECO:0000256" key="6">
    <source>
        <dbReference type="ARBA" id="ARBA00022723"/>
    </source>
</evidence>
<keyword evidence="10" id="KW-1133">Transmembrane helix</keyword>
<keyword evidence="4" id="KW-0808">Transferase</keyword>
<keyword evidence="6" id="KW-0479">Metal-binding</keyword>
<comment type="subcellular location">
    <subcellularLocation>
        <location evidence="2">Membrane</location>
        <topology evidence="2">Multi-pass membrane protein</topology>
    </subcellularLocation>
</comment>
<dbReference type="EC" id="2.3.2.27" evidence="3"/>
<dbReference type="InterPro" id="IPR044231">
    <property type="entry name" value="SP1/SPL1"/>
</dbReference>
<protein>
    <recommendedName>
        <fullName evidence="3">RING-type E3 ubiquitin transferase</fullName>
        <ecNumber evidence="3">2.3.2.27</ecNumber>
    </recommendedName>
</protein>
<dbReference type="Pfam" id="PF13920">
    <property type="entry name" value="zf-C3HC4_3"/>
    <property type="match status" value="1"/>
</dbReference>
<dbReference type="GO" id="GO:0016020">
    <property type="term" value="C:membrane"/>
    <property type="evidence" value="ECO:0007669"/>
    <property type="project" value="UniProtKB-SubCell"/>
</dbReference>
<dbReference type="AlphaFoldDB" id="A0A2G9G1Z6"/>